<dbReference type="PROSITE" id="PS50157">
    <property type="entry name" value="ZINC_FINGER_C2H2_2"/>
    <property type="match status" value="1"/>
</dbReference>
<evidence type="ECO:0000313" key="18">
    <source>
        <dbReference type="Proteomes" id="UP000694542"/>
    </source>
</evidence>
<dbReference type="GO" id="GO:0043021">
    <property type="term" value="F:ribonucleoprotein complex binding"/>
    <property type="evidence" value="ECO:0007669"/>
    <property type="project" value="UniProtKB-ARBA"/>
</dbReference>
<sequence>MGRARRTGAHRARSLARQMKAKRRRPDLDEIHRELRPQVPARSRPDPASEPDPDLPGGGLHRCLACARYFIDSATLKTHFRSKDHKKRYGVRRGLMGECWAHRACIWSAPNCHSSFSQAKAAERGALQSGGGKGSGYGLLCDTPATGSAHGSIH</sequence>
<feature type="domain" description="C2H2-type" evidence="16">
    <location>
        <begin position="61"/>
        <end position="90"/>
    </location>
</feature>
<keyword evidence="4" id="KW-0690">Ribosome biogenesis</keyword>
<evidence type="ECO:0000256" key="12">
    <source>
        <dbReference type="ARBA" id="ARBA00068618"/>
    </source>
</evidence>
<reference evidence="17" key="1">
    <citation type="submission" date="2018-10" db="EMBL/GenBank/DDBJ databases">
        <title>De novo assembly of a Great Dane genome.</title>
        <authorList>
            <person name="Kidd J.M."/>
            <person name="Pendleton A.L."/>
            <person name="Shen F."/>
            <person name="Emery S."/>
        </authorList>
    </citation>
    <scope>NUCLEOTIDE SEQUENCE [LARGE SCALE GENOMIC DNA]</scope>
    <source>
        <strain evidence="17">Great Dane</strain>
    </source>
</reference>
<dbReference type="Proteomes" id="UP000694542">
    <property type="component" value="Chromosome 2"/>
</dbReference>
<dbReference type="GO" id="GO:0005634">
    <property type="term" value="C:nucleus"/>
    <property type="evidence" value="ECO:0007669"/>
    <property type="project" value="UniProtKB-SubCell"/>
</dbReference>
<dbReference type="InterPro" id="IPR036236">
    <property type="entry name" value="Znf_C2H2_sf"/>
</dbReference>
<feature type="compositionally biased region" description="Basic residues" evidence="15">
    <location>
        <begin position="1"/>
        <end position="25"/>
    </location>
</feature>
<keyword evidence="5" id="KW-0479">Metal-binding</keyword>
<dbReference type="InterPro" id="IPR051879">
    <property type="entry name" value="C2H2-ZF_Maturation_Protein"/>
</dbReference>
<dbReference type="Gene3D" id="3.30.160.60">
    <property type="entry name" value="Classic Zinc Finger"/>
    <property type="match status" value="1"/>
</dbReference>
<comment type="similarity">
    <text evidence="10">Belongs to the ZNF593/BUD20 C2H2-type zinc-finger protein family.</text>
</comment>
<organism evidence="17 18">
    <name type="scientific">Canis lupus familiaris</name>
    <name type="common">Dog</name>
    <name type="synonym">Canis familiaris</name>
    <dbReference type="NCBI Taxonomy" id="9615"/>
    <lineage>
        <taxon>Eukaryota</taxon>
        <taxon>Metazoa</taxon>
        <taxon>Chordata</taxon>
        <taxon>Craniata</taxon>
        <taxon>Vertebrata</taxon>
        <taxon>Euteleostomi</taxon>
        <taxon>Mammalia</taxon>
        <taxon>Eutheria</taxon>
        <taxon>Laurasiatheria</taxon>
        <taxon>Carnivora</taxon>
        <taxon>Caniformia</taxon>
        <taxon>Canidae</taxon>
        <taxon>Canis</taxon>
    </lineage>
</organism>
<dbReference type="PANTHER" id="PTHR46095:SF1">
    <property type="entry name" value="ZINC FINGER PROTEIN 593"/>
    <property type="match status" value="1"/>
</dbReference>
<dbReference type="GO" id="GO:0042254">
    <property type="term" value="P:ribosome biogenesis"/>
    <property type="evidence" value="ECO:0007669"/>
    <property type="project" value="UniProtKB-KW"/>
</dbReference>
<evidence type="ECO:0000256" key="11">
    <source>
        <dbReference type="ARBA" id="ARBA00056372"/>
    </source>
</evidence>
<keyword evidence="6 14" id="KW-0863">Zinc-finger</keyword>
<keyword evidence="8" id="KW-0539">Nucleus</keyword>
<protein>
    <recommendedName>
        <fullName evidence="12">Zinc finger protein 593</fullName>
    </recommendedName>
    <alternativeName>
        <fullName evidence="13">Zinc finger protein T86</fullName>
    </alternativeName>
</protein>
<dbReference type="GO" id="GO:0008270">
    <property type="term" value="F:zinc ion binding"/>
    <property type="evidence" value="ECO:0007669"/>
    <property type="project" value="UniProtKB-KW"/>
</dbReference>
<evidence type="ECO:0000256" key="1">
    <source>
        <dbReference type="ARBA" id="ARBA00004123"/>
    </source>
</evidence>
<evidence type="ECO:0000256" key="7">
    <source>
        <dbReference type="ARBA" id="ARBA00022833"/>
    </source>
</evidence>
<evidence type="ECO:0000256" key="8">
    <source>
        <dbReference type="ARBA" id="ARBA00023242"/>
    </source>
</evidence>
<evidence type="ECO:0000256" key="13">
    <source>
        <dbReference type="ARBA" id="ARBA00079254"/>
    </source>
</evidence>
<evidence type="ECO:0000256" key="10">
    <source>
        <dbReference type="ARBA" id="ARBA00038064"/>
    </source>
</evidence>
<evidence type="ECO:0000313" key="17">
    <source>
        <dbReference type="Ensembl" id="ENSCAFP00040008906.1"/>
    </source>
</evidence>
<dbReference type="PROSITE" id="PS00028">
    <property type="entry name" value="ZINC_FINGER_C2H2_1"/>
    <property type="match status" value="1"/>
</dbReference>
<dbReference type="AlphaFoldDB" id="A0A8C0Q4T0"/>
<evidence type="ECO:0000256" key="5">
    <source>
        <dbReference type="ARBA" id="ARBA00022723"/>
    </source>
</evidence>
<evidence type="ECO:0000256" key="9">
    <source>
        <dbReference type="ARBA" id="ARBA00034132"/>
    </source>
</evidence>
<dbReference type="InterPro" id="IPR013087">
    <property type="entry name" value="Znf_C2H2_type"/>
</dbReference>
<evidence type="ECO:0000256" key="14">
    <source>
        <dbReference type="PROSITE-ProRule" id="PRU00042"/>
    </source>
</evidence>
<dbReference type="Ensembl" id="ENSCAFT00040010265.1">
    <property type="protein sequence ID" value="ENSCAFP00040008906.1"/>
    <property type="gene ID" value="ENSCAFG00040005463.1"/>
</dbReference>
<evidence type="ECO:0000256" key="6">
    <source>
        <dbReference type="ARBA" id="ARBA00022771"/>
    </source>
</evidence>
<keyword evidence="7" id="KW-0862">Zinc</keyword>
<reference evidence="17" key="2">
    <citation type="submission" date="2025-08" db="UniProtKB">
        <authorList>
            <consortium name="Ensembl"/>
        </authorList>
    </citation>
    <scope>IDENTIFICATION</scope>
</reference>
<comment type="function">
    <text evidence="11">Involved in pre-60S ribosomal particles maturation by promoting the nuclear export of the 60S ribosome. Negatively modulates the DNA binding activity of Oct-2 and therefore its transcriptional regulatory activity.</text>
</comment>
<name>A0A8C0Q4T0_CANLF</name>
<comment type="subunit">
    <text evidence="9">Associates with pre-60S ribosomal particles.</text>
</comment>
<dbReference type="SUPFAM" id="SSF57667">
    <property type="entry name" value="beta-beta-alpha zinc fingers"/>
    <property type="match status" value="1"/>
</dbReference>
<dbReference type="PANTHER" id="PTHR46095">
    <property type="entry name" value="ZINC FINGER PROTEIN 593"/>
    <property type="match status" value="1"/>
</dbReference>
<dbReference type="InterPro" id="IPR022755">
    <property type="entry name" value="Znf_C2H2_jaz"/>
</dbReference>
<dbReference type="GO" id="GO:0005737">
    <property type="term" value="C:cytoplasm"/>
    <property type="evidence" value="ECO:0007669"/>
    <property type="project" value="UniProtKB-SubCell"/>
</dbReference>
<evidence type="ECO:0000259" key="16">
    <source>
        <dbReference type="PROSITE" id="PS50157"/>
    </source>
</evidence>
<evidence type="ECO:0000256" key="15">
    <source>
        <dbReference type="SAM" id="MobiDB-lite"/>
    </source>
</evidence>
<dbReference type="FunFam" id="3.30.160.60:FF:000299">
    <property type="entry name" value="Zinc finger protein 593"/>
    <property type="match status" value="1"/>
</dbReference>
<dbReference type="Pfam" id="PF12171">
    <property type="entry name" value="zf-C2H2_jaz"/>
    <property type="match status" value="1"/>
</dbReference>
<comment type="subcellular location">
    <subcellularLocation>
        <location evidence="2">Cytoplasm</location>
    </subcellularLocation>
    <subcellularLocation>
        <location evidence="1">Nucleus</location>
    </subcellularLocation>
</comment>
<evidence type="ECO:0000256" key="4">
    <source>
        <dbReference type="ARBA" id="ARBA00022517"/>
    </source>
</evidence>
<accession>A0A8C0Q4T0</accession>
<feature type="region of interest" description="Disordered" evidence="15">
    <location>
        <begin position="1"/>
        <end position="57"/>
    </location>
</feature>
<proteinExistence type="inferred from homology"/>
<keyword evidence="3" id="KW-0963">Cytoplasm</keyword>
<feature type="compositionally biased region" description="Basic and acidic residues" evidence="15">
    <location>
        <begin position="26"/>
        <end position="36"/>
    </location>
</feature>
<evidence type="ECO:0000256" key="3">
    <source>
        <dbReference type="ARBA" id="ARBA00022490"/>
    </source>
</evidence>
<evidence type="ECO:0000256" key="2">
    <source>
        <dbReference type="ARBA" id="ARBA00004496"/>
    </source>
</evidence>